<keyword evidence="3" id="KW-1185">Reference proteome</keyword>
<accession>A0AAD3XNE4</accession>
<dbReference type="AlphaFoldDB" id="A0AAD3XNE4"/>
<name>A0AAD3XNE4_NEPGR</name>
<dbReference type="Proteomes" id="UP001279734">
    <property type="component" value="Unassembled WGS sequence"/>
</dbReference>
<feature type="region of interest" description="Disordered" evidence="1">
    <location>
        <begin position="1"/>
        <end position="20"/>
    </location>
</feature>
<proteinExistence type="predicted"/>
<dbReference type="PANTHER" id="PTHR33978">
    <property type="entry name" value="SERINE/THREONINE-KINASE"/>
    <property type="match status" value="1"/>
</dbReference>
<evidence type="ECO:0000313" key="3">
    <source>
        <dbReference type="Proteomes" id="UP001279734"/>
    </source>
</evidence>
<reference evidence="2" key="1">
    <citation type="submission" date="2023-05" db="EMBL/GenBank/DDBJ databases">
        <title>Nepenthes gracilis genome sequencing.</title>
        <authorList>
            <person name="Fukushima K."/>
        </authorList>
    </citation>
    <scope>NUCLEOTIDE SEQUENCE</scope>
    <source>
        <strain evidence="2">SING2019-196</strain>
    </source>
</reference>
<protein>
    <submittedName>
        <fullName evidence="2">Uncharacterized protein</fullName>
    </submittedName>
</protein>
<organism evidence="2 3">
    <name type="scientific">Nepenthes gracilis</name>
    <name type="common">Slender pitcher plant</name>
    <dbReference type="NCBI Taxonomy" id="150966"/>
    <lineage>
        <taxon>Eukaryota</taxon>
        <taxon>Viridiplantae</taxon>
        <taxon>Streptophyta</taxon>
        <taxon>Embryophyta</taxon>
        <taxon>Tracheophyta</taxon>
        <taxon>Spermatophyta</taxon>
        <taxon>Magnoliopsida</taxon>
        <taxon>eudicotyledons</taxon>
        <taxon>Gunneridae</taxon>
        <taxon>Pentapetalae</taxon>
        <taxon>Caryophyllales</taxon>
        <taxon>Nepenthaceae</taxon>
        <taxon>Nepenthes</taxon>
    </lineage>
</organism>
<dbReference type="PANTHER" id="PTHR33978:SF4">
    <property type="entry name" value="SERINE_THREONINE-KINASE"/>
    <property type="match status" value="1"/>
</dbReference>
<evidence type="ECO:0000256" key="1">
    <source>
        <dbReference type="SAM" id="MobiDB-lite"/>
    </source>
</evidence>
<dbReference type="EMBL" id="BSYO01000010">
    <property type="protein sequence ID" value="GMH10859.1"/>
    <property type="molecule type" value="Genomic_DNA"/>
</dbReference>
<comment type="caution">
    <text evidence="2">The sequence shown here is derived from an EMBL/GenBank/DDBJ whole genome shotgun (WGS) entry which is preliminary data.</text>
</comment>
<evidence type="ECO:0000313" key="2">
    <source>
        <dbReference type="EMBL" id="GMH10859.1"/>
    </source>
</evidence>
<gene>
    <name evidence="2" type="ORF">Nepgr_012700</name>
</gene>
<feature type="region of interest" description="Disordered" evidence="1">
    <location>
        <begin position="52"/>
        <end position="83"/>
    </location>
</feature>
<sequence>MVKSADQKNEQMEKQSSQVKDKALLWDCGSSLYDSFELNSFKQQLDSAISSRSLSMPHLTDRRCHDLPQPPPPPPSKKQTPKLARSLQKLLRSFFRAKQNSGLWFHHPTAQERVRLPDALSTISEVPEVDYAAVSPVTSPFVRKTSSGRFTATSVIGVSA</sequence>